<organism evidence="1">
    <name type="scientific">Siphoviridae sp. ctsMn4</name>
    <dbReference type="NCBI Taxonomy" id="2826485"/>
    <lineage>
        <taxon>Viruses</taxon>
        <taxon>Duplodnaviria</taxon>
        <taxon>Heunggongvirae</taxon>
        <taxon>Uroviricota</taxon>
        <taxon>Caudoviricetes</taxon>
    </lineage>
</organism>
<proteinExistence type="predicted"/>
<reference evidence="1" key="1">
    <citation type="journal article" date="2021" name="Proc. Natl. Acad. Sci. U.S.A.">
        <title>A Catalog of Tens of Thousands of Viruses from Human Metagenomes Reveals Hidden Associations with Chronic Diseases.</title>
        <authorList>
            <person name="Tisza M.J."/>
            <person name="Buck C.B."/>
        </authorList>
    </citation>
    <scope>NUCLEOTIDE SEQUENCE</scope>
    <source>
        <strain evidence="1">CtsMn4</strain>
    </source>
</reference>
<dbReference type="EMBL" id="BK015180">
    <property type="protein sequence ID" value="DAD94712.1"/>
    <property type="molecule type" value="Genomic_DNA"/>
</dbReference>
<protein>
    <submittedName>
        <fullName evidence="1">Tail connector protein</fullName>
    </submittedName>
</protein>
<sequence>MIADVKILIKGATGYDVKDSDMALLGYIYQGEVQHVLNSCNLKEIPDELQHAVDEMAAGRFMQMSKAAILSADELDVVKSIKEGDTTVELGGTSAEQRLDALITLWTKERDLGCFRRLRW</sequence>
<accession>A0A8S5NKG8</accession>
<name>A0A8S5NKG8_9CAUD</name>
<evidence type="ECO:0000313" key="1">
    <source>
        <dbReference type="EMBL" id="DAD94712.1"/>
    </source>
</evidence>